<feature type="transmembrane region" description="Helical" evidence="1">
    <location>
        <begin position="311"/>
        <end position="333"/>
    </location>
</feature>
<feature type="transmembrane region" description="Helical" evidence="1">
    <location>
        <begin position="94"/>
        <end position="112"/>
    </location>
</feature>
<evidence type="ECO:0000256" key="1">
    <source>
        <dbReference type="SAM" id="Phobius"/>
    </source>
</evidence>
<keyword evidence="1" id="KW-0812">Transmembrane</keyword>
<feature type="transmembrane region" description="Helical" evidence="1">
    <location>
        <begin position="399"/>
        <end position="417"/>
    </location>
</feature>
<keyword evidence="1" id="KW-0472">Membrane</keyword>
<feature type="transmembrane region" description="Helical" evidence="1">
    <location>
        <begin position="371"/>
        <end position="393"/>
    </location>
</feature>
<feature type="transmembrane region" description="Helical" evidence="1">
    <location>
        <begin position="25"/>
        <end position="43"/>
    </location>
</feature>
<dbReference type="EMBL" id="FONX01000007">
    <property type="protein sequence ID" value="SFE91313.1"/>
    <property type="molecule type" value="Genomic_DNA"/>
</dbReference>
<feature type="transmembrane region" description="Helical" evidence="1">
    <location>
        <begin position="429"/>
        <end position="452"/>
    </location>
</feature>
<dbReference type="RefSeq" id="WP_092939709.1">
    <property type="nucleotide sequence ID" value="NZ_FONX01000007.1"/>
</dbReference>
<reference evidence="3" key="1">
    <citation type="submission" date="2016-10" db="EMBL/GenBank/DDBJ databases">
        <authorList>
            <person name="Varghese N."/>
            <person name="Submissions S."/>
        </authorList>
    </citation>
    <scope>NUCLEOTIDE SEQUENCE [LARGE SCALE GENOMIC DNA]</scope>
    <source>
        <strain evidence="3">DSM 27981</strain>
    </source>
</reference>
<feature type="transmembrane region" description="Helical" evidence="1">
    <location>
        <begin position="186"/>
        <end position="205"/>
    </location>
</feature>
<feature type="transmembrane region" description="Helical" evidence="1">
    <location>
        <begin position="55"/>
        <end position="74"/>
    </location>
</feature>
<keyword evidence="3" id="KW-1185">Reference proteome</keyword>
<evidence type="ECO:0000313" key="3">
    <source>
        <dbReference type="Proteomes" id="UP000199119"/>
    </source>
</evidence>
<feature type="transmembrane region" description="Helical" evidence="1">
    <location>
        <begin position="339"/>
        <end position="359"/>
    </location>
</feature>
<evidence type="ECO:0000313" key="2">
    <source>
        <dbReference type="EMBL" id="SFE91313.1"/>
    </source>
</evidence>
<dbReference type="STRING" id="1177982.SAMN04489711_10765"/>
<dbReference type="InterPro" id="IPR021450">
    <property type="entry name" value="DUF3100"/>
</dbReference>
<gene>
    <name evidence="2" type="ORF">SAMN04489711_10765</name>
</gene>
<feature type="transmembrane region" description="Helical" evidence="1">
    <location>
        <begin position="124"/>
        <end position="148"/>
    </location>
</feature>
<dbReference type="AlphaFoldDB" id="A0A1I2EF61"/>
<evidence type="ECO:0008006" key="4">
    <source>
        <dbReference type="Google" id="ProtNLM"/>
    </source>
</evidence>
<dbReference type="Proteomes" id="UP000199119">
    <property type="component" value="Unassembled WGS sequence"/>
</dbReference>
<proteinExistence type="predicted"/>
<dbReference type="OrthoDB" id="5451070at2"/>
<sequence length="454" mass="46956">MSTISTSSLPAAAAASPVRSIKVNQIVLVLAIAGVLTIASEWFGTATFSIGFTKVTLFPFLWALLACVLCSVVMKRTDTSGREYIRTQTIASDFVQIGIMLFIAKLGFTVGINLQKVIAAGPILLLQEAGNFLGTIVLALPVALLLGIKREAIGATFSVGREPGVALIAERYGMNSPEGRGVLAEYVTGSVIGAAFMAFFASMVAHMGIFSPEALGMAAGIGSGSMTAAAVGAISVQYPAEKDTIAALAAASNLITTVVGTYILVVFSLPMANWLYARLEPILGKNRKAIIVEHDTAMREAMGEMHQQARLPFGGILAAVVGTAAIALVGNQFTGGKSMALALPGMLALAACALAGLVVSRLAARLRIPAIIWVSIMGVLVSVPMSPLAPVINPMVDKVNLLTVVTPVLAYAGLSLAKDLPVLRALGWRIIVTSLIATAGAFLAGAAIAQYFGG</sequence>
<accession>A0A1I2EF61</accession>
<feature type="transmembrane region" description="Helical" evidence="1">
    <location>
        <begin position="244"/>
        <end position="269"/>
    </location>
</feature>
<protein>
    <recommendedName>
        <fullName evidence="4">DUF3100 domain-containing protein</fullName>
    </recommendedName>
</protein>
<organism evidence="2 3">
    <name type="scientific">Paracidovorax wautersii</name>
    <dbReference type="NCBI Taxonomy" id="1177982"/>
    <lineage>
        <taxon>Bacteria</taxon>
        <taxon>Pseudomonadati</taxon>
        <taxon>Pseudomonadota</taxon>
        <taxon>Betaproteobacteria</taxon>
        <taxon>Burkholderiales</taxon>
        <taxon>Comamonadaceae</taxon>
        <taxon>Paracidovorax</taxon>
    </lineage>
</organism>
<name>A0A1I2EF61_9BURK</name>
<feature type="transmembrane region" description="Helical" evidence="1">
    <location>
        <begin position="217"/>
        <end position="238"/>
    </location>
</feature>
<dbReference type="Pfam" id="PF11299">
    <property type="entry name" value="DUF3100"/>
    <property type="match status" value="1"/>
</dbReference>
<keyword evidence="1" id="KW-1133">Transmembrane helix</keyword>